<keyword evidence="2" id="KW-0560">Oxidoreductase</keyword>
<dbReference type="EMBL" id="LFKP01000008">
    <property type="protein sequence ID" value="OHV95915.1"/>
    <property type="molecule type" value="Genomic_DNA"/>
</dbReference>
<comment type="caution">
    <text evidence="5">The sequence shown here is derived from an EMBL/GenBank/DDBJ whole genome shotgun (WGS) entry which is preliminary data.</text>
</comment>
<dbReference type="PRINTS" id="PR00081">
    <property type="entry name" value="GDHRDH"/>
</dbReference>
<feature type="domain" description="Ketoreductase" evidence="4">
    <location>
        <begin position="9"/>
        <end position="193"/>
    </location>
</feature>
<dbReference type="InterPro" id="IPR002347">
    <property type="entry name" value="SDR_fam"/>
</dbReference>
<organism evidence="5 6">
    <name type="scientific">Janthinobacterium lividum</name>
    <dbReference type="NCBI Taxonomy" id="29581"/>
    <lineage>
        <taxon>Bacteria</taxon>
        <taxon>Pseudomonadati</taxon>
        <taxon>Pseudomonadota</taxon>
        <taxon>Betaproteobacteria</taxon>
        <taxon>Burkholderiales</taxon>
        <taxon>Oxalobacteraceae</taxon>
        <taxon>Janthinobacterium</taxon>
    </lineage>
</organism>
<dbReference type="InterPro" id="IPR036291">
    <property type="entry name" value="NAD(P)-bd_dom_sf"/>
</dbReference>
<dbReference type="Pfam" id="PF00106">
    <property type="entry name" value="adh_short"/>
    <property type="match status" value="1"/>
</dbReference>
<comment type="similarity">
    <text evidence="1 3">Belongs to the short-chain dehydrogenases/reductases (SDR) family.</text>
</comment>
<dbReference type="PRINTS" id="PR00080">
    <property type="entry name" value="SDRFAMILY"/>
</dbReference>
<dbReference type="AlphaFoldDB" id="A0A1S1U641"/>
<evidence type="ECO:0000313" key="6">
    <source>
        <dbReference type="Proteomes" id="UP000179840"/>
    </source>
</evidence>
<dbReference type="GO" id="GO:0016020">
    <property type="term" value="C:membrane"/>
    <property type="evidence" value="ECO:0007669"/>
    <property type="project" value="TreeGrafter"/>
</dbReference>
<dbReference type="InterPro" id="IPR057326">
    <property type="entry name" value="KR_dom"/>
</dbReference>
<dbReference type="PANTHER" id="PTHR44196:SF2">
    <property type="entry name" value="SHORT-CHAIN DEHYDROGENASE-RELATED"/>
    <property type="match status" value="1"/>
</dbReference>
<evidence type="ECO:0000256" key="3">
    <source>
        <dbReference type="RuleBase" id="RU000363"/>
    </source>
</evidence>
<dbReference type="PANTHER" id="PTHR44196">
    <property type="entry name" value="DEHYDROGENASE/REDUCTASE SDR FAMILY MEMBER 7B"/>
    <property type="match status" value="1"/>
</dbReference>
<dbReference type="PIRSF" id="PIRSF000126">
    <property type="entry name" value="11-beta-HSD1"/>
    <property type="match status" value="1"/>
</dbReference>
<dbReference type="Gene3D" id="3.40.50.720">
    <property type="entry name" value="NAD(P)-binding Rossmann-like Domain"/>
    <property type="match status" value="1"/>
</dbReference>
<evidence type="ECO:0000259" key="4">
    <source>
        <dbReference type="SMART" id="SM00822"/>
    </source>
</evidence>
<evidence type="ECO:0000256" key="1">
    <source>
        <dbReference type="ARBA" id="ARBA00006484"/>
    </source>
</evidence>
<evidence type="ECO:0000256" key="2">
    <source>
        <dbReference type="ARBA" id="ARBA00023002"/>
    </source>
</evidence>
<dbReference type="GO" id="GO:0016491">
    <property type="term" value="F:oxidoreductase activity"/>
    <property type="evidence" value="ECO:0007669"/>
    <property type="project" value="UniProtKB-KW"/>
</dbReference>
<gene>
    <name evidence="5" type="ORF">AKG95_13605</name>
</gene>
<evidence type="ECO:0000313" key="5">
    <source>
        <dbReference type="EMBL" id="OHV95915.1"/>
    </source>
</evidence>
<reference evidence="5 6" key="1">
    <citation type="submission" date="2015-06" db="EMBL/GenBank/DDBJ databases">
        <title>Draft genome sequencing of a biphenyl-degrading bacterium, Janthinobacterium lividum MEG1.</title>
        <authorList>
            <person name="Shimodaira J."/>
            <person name="Hatta T."/>
        </authorList>
    </citation>
    <scope>NUCLEOTIDE SEQUENCE [LARGE SCALE GENOMIC DNA]</scope>
    <source>
        <strain evidence="5 6">MEG1</strain>
    </source>
</reference>
<proteinExistence type="inferred from homology"/>
<dbReference type="SUPFAM" id="SSF51735">
    <property type="entry name" value="NAD(P)-binding Rossmann-fold domains"/>
    <property type="match status" value="1"/>
</dbReference>
<protein>
    <submittedName>
        <fullName evidence="5">Oxidoreductase</fullName>
    </submittedName>
</protein>
<dbReference type="Proteomes" id="UP000179840">
    <property type="component" value="Unassembled WGS sequence"/>
</dbReference>
<name>A0A1S1U641_9BURK</name>
<dbReference type="RefSeq" id="WP_071077381.1">
    <property type="nucleotide sequence ID" value="NZ_LFKP01000008.1"/>
</dbReference>
<accession>A0A1S1U641</accession>
<dbReference type="SMART" id="SM00822">
    <property type="entry name" value="PKS_KR"/>
    <property type="match status" value="1"/>
</dbReference>
<sequence length="264" mass="27686">MTAFNYTNQTVLITGASSGIGRVFAETLAARGAHLLLLARSGAVLDSLAKELSQRHGIRAHALVADLSLPGAAAQAHAQACALGMPPDVLINNAGFATHGRFETIALARQAAEVTVNCTALMELTHCALPHMLAQGRGAIINVASTAALQPDPYMAVYGASKAFVLSFSEALWAENRSRGVRVLALCPGATETAFFDVVAAPEAAVGKRMDPQTVVDEALLALDRGRSSHVAGRPNRLLAWLPRLLPRQTVLGIVEGMLKPKAA</sequence>